<dbReference type="InterPro" id="IPR001138">
    <property type="entry name" value="Zn2Cys6_DnaBD"/>
</dbReference>
<dbReference type="InterPro" id="IPR021858">
    <property type="entry name" value="Fun_TF"/>
</dbReference>
<evidence type="ECO:0000313" key="4">
    <source>
        <dbReference type="EMBL" id="PMD12316.1"/>
    </source>
</evidence>
<sequence>MSSSRRGPASRSKRACRPCRKRHLKCDQQEPCSNCQKSDGSCAYDDQEGFMAKQWSPGEAGLSRMELQAAMSLVQGNAQPPLMAASTFINETEATASQYIITKPPSFSSPEYHYSAPSPSTALPRQDSIYSLRIGLNSDLFYLDKYCHVIGPWFDLFDQDRNFSLVVPHLSLENPLLQLSSLACASRQHHLTSSSNVDTALTYYDDALQMLTASLRDESTSSSAAVFASCLFLAHCEMIGASTQDWHLHISGTYSLIRTHGWHGRSGELGQACFWIYCRMDLLSSLATGEQSRLDTSLWIPNPSSLPEVWTIDTWANHAVFILAQVHNFLCKIRETPTFAPCLFAEWQSLNNAIDSHEQNQPSIFRPLVSLPPSRDDPFPSNLFISEGVCAALQIFDLARLLLILSRPERSRSERMARFQAQGEIATIYIDRIISNSIVNRHDINWATAVQLLSSAGHALVGWRKRKALLRCLMDIQSRTGWNTRDNVASLLEWWGWAGVLNERGWEWTDVTEEIGEESSPGQALMRMFEWSSRGRTS</sequence>
<dbReference type="GO" id="GO:0008270">
    <property type="term" value="F:zinc ion binding"/>
    <property type="evidence" value="ECO:0007669"/>
    <property type="project" value="InterPro"/>
</dbReference>
<evidence type="ECO:0000256" key="1">
    <source>
        <dbReference type="ARBA" id="ARBA00004123"/>
    </source>
</evidence>
<dbReference type="GO" id="GO:0005634">
    <property type="term" value="C:nucleus"/>
    <property type="evidence" value="ECO:0007669"/>
    <property type="project" value="UniProtKB-SubCell"/>
</dbReference>
<gene>
    <name evidence="4" type="ORF">NA56DRAFT_587381</name>
</gene>
<dbReference type="InterPro" id="IPR036864">
    <property type="entry name" value="Zn2-C6_fun-type_DNA-bd_sf"/>
</dbReference>
<name>A0A2J6PEK0_9HELO</name>
<organism evidence="4 5">
    <name type="scientific">Hyaloscypha hepaticicola</name>
    <dbReference type="NCBI Taxonomy" id="2082293"/>
    <lineage>
        <taxon>Eukaryota</taxon>
        <taxon>Fungi</taxon>
        <taxon>Dikarya</taxon>
        <taxon>Ascomycota</taxon>
        <taxon>Pezizomycotina</taxon>
        <taxon>Leotiomycetes</taxon>
        <taxon>Helotiales</taxon>
        <taxon>Hyaloscyphaceae</taxon>
        <taxon>Hyaloscypha</taxon>
    </lineage>
</organism>
<dbReference type="Proteomes" id="UP000235672">
    <property type="component" value="Unassembled WGS sequence"/>
</dbReference>
<dbReference type="Gene3D" id="4.10.240.10">
    <property type="entry name" value="Zn(2)-C6 fungal-type DNA-binding domain"/>
    <property type="match status" value="1"/>
</dbReference>
<dbReference type="PANTHER" id="PTHR37534:SF5">
    <property type="entry name" value="C6 ZINC FINGER DOMAIN-CONTAINING PROTEIN"/>
    <property type="match status" value="1"/>
</dbReference>
<protein>
    <recommendedName>
        <fullName evidence="3">Zn(2)-C6 fungal-type domain-containing protein</fullName>
    </recommendedName>
</protein>
<dbReference type="SMART" id="SM00066">
    <property type="entry name" value="GAL4"/>
    <property type="match status" value="1"/>
</dbReference>
<dbReference type="OrthoDB" id="5319341at2759"/>
<dbReference type="GO" id="GO:0000981">
    <property type="term" value="F:DNA-binding transcription factor activity, RNA polymerase II-specific"/>
    <property type="evidence" value="ECO:0007669"/>
    <property type="project" value="InterPro"/>
</dbReference>
<dbReference type="CDD" id="cd12148">
    <property type="entry name" value="fungal_TF_MHR"/>
    <property type="match status" value="1"/>
</dbReference>
<dbReference type="SUPFAM" id="SSF57701">
    <property type="entry name" value="Zn2/Cys6 DNA-binding domain"/>
    <property type="match status" value="1"/>
</dbReference>
<evidence type="ECO:0000256" key="2">
    <source>
        <dbReference type="ARBA" id="ARBA00023242"/>
    </source>
</evidence>
<evidence type="ECO:0000259" key="3">
    <source>
        <dbReference type="PROSITE" id="PS50048"/>
    </source>
</evidence>
<keyword evidence="2" id="KW-0539">Nucleus</keyword>
<evidence type="ECO:0000313" key="5">
    <source>
        <dbReference type="Proteomes" id="UP000235672"/>
    </source>
</evidence>
<feature type="domain" description="Zn(2)-C6 fungal-type" evidence="3">
    <location>
        <begin position="15"/>
        <end position="44"/>
    </location>
</feature>
<comment type="subcellular location">
    <subcellularLocation>
        <location evidence="1">Nucleus</location>
    </subcellularLocation>
</comment>
<dbReference type="EMBL" id="KZ613553">
    <property type="protein sequence ID" value="PMD12316.1"/>
    <property type="molecule type" value="Genomic_DNA"/>
</dbReference>
<dbReference type="PROSITE" id="PS50048">
    <property type="entry name" value="ZN2_CY6_FUNGAL_2"/>
    <property type="match status" value="1"/>
</dbReference>
<proteinExistence type="predicted"/>
<dbReference type="GO" id="GO:0000976">
    <property type="term" value="F:transcription cis-regulatory region binding"/>
    <property type="evidence" value="ECO:0007669"/>
    <property type="project" value="TreeGrafter"/>
</dbReference>
<dbReference type="AlphaFoldDB" id="A0A2J6PEK0"/>
<dbReference type="PROSITE" id="PS00463">
    <property type="entry name" value="ZN2_CY6_FUNGAL_1"/>
    <property type="match status" value="1"/>
</dbReference>
<accession>A0A2J6PEK0</accession>
<dbReference type="PANTHER" id="PTHR37534">
    <property type="entry name" value="TRANSCRIPTIONAL ACTIVATOR PROTEIN UGA3"/>
    <property type="match status" value="1"/>
</dbReference>
<dbReference type="GO" id="GO:0045944">
    <property type="term" value="P:positive regulation of transcription by RNA polymerase II"/>
    <property type="evidence" value="ECO:0007669"/>
    <property type="project" value="TreeGrafter"/>
</dbReference>
<dbReference type="CDD" id="cd00067">
    <property type="entry name" value="GAL4"/>
    <property type="match status" value="1"/>
</dbReference>
<reference evidence="4 5" key="1">
    <citation type="submission" date="2016-05" db="EMBL/GenBank/DDBJ databases">
        <title>A degradative enzymes factory behind the ericoid mycorrhizal symbiosis.</title>
        <authorList>
            <consortium name="DOE Joint Genome Institute"/>
            <person name="Martino E."/>
            <person name="Morin E."/>
            <person name="Grelet G."/>
            <person name="Kuo A."/>
            <person name="Kohler A."/>
            <person name="Daghino S."/>
            <person name="Barry K."/>
            <person name="Choi C."/>
            <person name="Cichocki N."/>
            <person name="Clum A."/>
            <person name="Copeland A."/>
            <person name="Hainaut M."/>
            <person name="Haridas S."/>
            <person name="Labutti K."/>
            <person name="Lindquist E."/>
            <person name="Lipzen A."/>
            <person name="Khouja H.-R."/>
            <person name="Murat C."/>
            <person name="Ohm R."/>
            <person name="Olson A."/>
            <person name="Spatafora J."/>
            <person name="Veneault-Fourrey C."/>
            <person name="Henrissat B."/>
            <person name="Grigoriev I."/>
            <person name="Martin F."/>
            <person name="Perotto S."/>
        </authorList>
    </citation>
    <scope>NUCLEOTIDE SEQUENCE [LARGE SCALE GENOMIC DNA]</scope>
    <source>
        <strain evidence="4 5">UAMH 7357</strain>
    </source>
</reference>
<keyword evidence="5" id="KW-1185">Reference proteome</keyword>
<dbReference type="STRING" id="1745343.A0A2J6PEK0"/>
<dbReference type="Pfam" id="PF00172">
    <property type="entry name" value="Zn_clus"/>
    <property type="match status" value="1"/>
</dbReference>
<dbReference type="Pfam" id="PF11951">
    <property type="entry name" value="Fungal_trans_2"/>
    <property type="match status" value="1"/>
</dbReference>